<organism evidence="3 4">
    <name type="scientific">Actinoalloteichus hymeniacidonis</name>
    <dbReference type="NCBI Taxonomy" id="340345"/>
    <lineage>
        <taxon>Bacteria</taxon>
        <taxon>Bacillati</taxon>
        <taxon>Actinomycetota</taxon>
        <taxon>Actinomycetes</taxon>
        <taxon>Pseudonocardiales</taxon>
        <taxon>Pseudonocardiaceae</taxon>
        <taxon>Actinoalloteichus</taxon>
    </lineage>
</organism>
<evidence type="ECO:0000256" key="2">
    <source>
        <dbReference type="SAM" id="Phobius"/>
    </source>
</evidence>
<reference evidence="4" key="1">
    <citation type="submission" date="2016-03" db="EMBL/GenBank/DDBJ databases">
        <title>Complete genome sequence of the type strain Actinoalloteichus hymeniacidonis DSM 45092.</title>
        <authorList>
            <person name="Schaffert L."/>
            <person name="Albersmeier A."/>
            <person name="Winkler A."/>
            <person name="Kalinowski J."/>
            <person name="Zotchev S."/>
            <person name="Ruckert C."/>
        </authorList>
    </citation>
    <scope>NUCLEOTIDE SEQUENCE [LARGE SCALE GENOMIC DNA]</scope>
    <source>
        <strain evidence="4">HPA177(T) (DSM 45092(T))</strain>
    </source>
</reference>
<keyword evidence="2" id="KW-0812">Transmembrane</keyword>
<name>A0AAC9MX99_9PSEU</name>
<accession>A0AAC9MX99</accession>
<keyword evidence="2" id="KW-0472">Membrane</keyword>
<dbReference type="Proteomes" id="UP000095210">
    <property type="component" value="Chromosome"/>
</dbReference>
<feature type="transmembrane region" description="Helical" evidence="2">
    <location>
        <begin position="45"/>
        <end position="65"/>
    </location>
</feature>
<dbReference type="AlphaFoldDB" id="A0AAC9MX99"/>
<feature type="region of interest" description="Disordered" evidence="1">
    <location>
        <begin position="226"/>
        <end position="245"/>
    </location>
</feature>
<evidence type="ECO:0000313" key="4">
    <source>
        <dbReference type="Proteomes" id="UP000095210"/>
    </source>
</evidence>
<gene>
    <name evidence="3" type="ORF">TL08_04185</name>
</gene>
<sequence>MTSERSATRRFEDRLLVELKEVIAENSSQLQPTPQPARRSRGPRLVAAAGLTALGTTGVVALMLGTSTAAFSVEKQNDGLVRIEISDLRDAEELEDALAEAGIPALVDYLPEGQFCRQPRFLDQQPAAPGPEDSIIDEDVEVGGSIMEDGVETSIDGMAGPDDPATGAELDPIAVPDGATSVEIGMDSDGNSYAAFVLNPGDFADGETTLVIEAAGTLPITGLGVSQGQGEVLPCEPVTEPGAGN</sequence>
<dbReference type="EMBL" id="CP014859">
    <property type="protein sequence ID" value="AOS61667.1"/>
    <property type="molecule type" value="Genomic_DNA"/>
</dbReference>
<evidence type="ECO:0000313" key="3">
    <source>
        <dbReference type="EMBL" id="AOS61667.1"/>
    </source>
</evidence>
<evidence type="ECO:0000256" key="1">
    <source>
        <dbReference type="SAM" id="MobiDB-lite"/>
    </source>
</evidence>
<dbReference type="RefSeq" id="WP_069846708.1">
    <property type="nucleotide sequence ID" value="NZ_CP014859.1"/>
</dbReference>
<keyword evidence="4" id="KW-1185">Reference proteome</keyword>
<keyword evidence="2" id="KW-1133">Transmembrane helix</keyword>
<dbReference type="KEGG" id="ahm:TL08_04185"/>
<proteinExistence type="predicted"/>
<protein>
    <submittedName>
        <fullName evidence="3">Uncharacterized protein</fullName>
    </submittedName>
</protein>